<accession>A0A6I2LCD8</accession>
<protein>
    <submittedName>
        <fullName evidence="1">Uncharacterized protein</fullName>
    </submittedName>
</protein>
<reference evidence="1 2" key="1">
    <citation type="submission" date="2019-11" db="EMBL/GenBank/DDBJ databases">
        <title>Novel species isolated from a subtropical stream in China.</title>
        <authorList>
            <person name="Lu H."/>
        </authorList>
    </citation>
    <scope>NUCLEOTIDE SEQUENCE [LARGE SCALE GENOMIC DNA]</scope>
    <source>
        <strain evidence="1 2">FT80W</strain>
    </source>
</reference>
<dbReference type="Proteomes" id="UP000433309">
    <property type="component" value="Unassembled WGS sequence"/>
</dbReference>
<keyword evidence="2" id="KW-1185">Reference proteome</keyword>
<comment type="caution">
    <text evidence="1">The sequence shown here is derived from an EMBL/GenBank/DDBJ whole genome shotgun (WGS) entry which is preliminary data.</text>
</comment>
<name>A0A6I2LCD8_9BURK</name>
<gene>
    <name evidence="1" type="ORF">GJ699_28405</name>
</gene>
<sequence>MDLFPVEVRANIALILAILAAALGAANAWRDRAILVATCKHVKSISGGPGSIYVHIVNVGRRTTRVRMLAGSDNQGVWSGEYLDDDVSGLELTEHKMYETYLRRDDLYKFLPDGEIIVSADLWFEDTLKRRHKVKGARASIAALLAEPEIKPTVVFSKMPMRFVDRQSAKLNANLTGRVDL</sequence>
<dbReference type="EMBL" id="WKJK01000020">
    <property type="protein sequence ID" value="MRW93919.1"/>
    <property type="molecule type" value="Genomic_DNA"/>
</dbReference>
<dbReference type="RefSeq" id="WP_154382791.1">
    <property type="nucleotide sequence ID" value="NZ_WKJK01000020.1"/>
</dbReference>
<dbReference type="AlphaFoldDB" id="A0A6I2LCD8"/>
<evidence type="ECO:0000313" key="1">
    <source>
        <dbReference type="EMBL" id="MRW93919.1"/>
    </source>
</evidence>
<evidence type="ECO:0000313" key="2">
    <source>
        <dbReference type="Proteomes" id="UP000433309"/>
    </source>
</evidence>
<organism evidence="1 2">
    <name type="scientific">Duganella guangzhouensis</name>
    <dbReference type="NCBI Taxonomy" id="2666084"/>
    <lineage>
        <taxon>Bacteria</taxon>
        <taxon>Pseudomonadati</taxon>
        <taxon>Pseudomonadota</taxon>
        <taxon>Betaproteobacteria</taxon>
        <taxon>Burkholderiales</taxon>
        <taxon>Oxalobacteraceae</taxon>
        <taxon>Telluria group</taxon>
        <taxon>Duganella</taxon>
    </lineage>
</organism>
<proteinExistence type="predicted"/>